<feature type="domain" description="Serpin" evidence="8">
    <location>
        <begin position="57"/>
        <end position="394"/>
    </location>
</feature>
<evidence type="ECO:0000256" key="1">
    <source>
        <dbReference type="ARBA" id="ARBA00009500"/>
    </source>
</evidence>
<reference evidence="10" key="1">
    <citation type="submission" date="2025-08" db="UniProtKB">
        <authorList>
            <consortium name="RefSeq"/>
        </authorList>
    </citation>
    <scope>IDENTIFICATION</scope>
</reference>
<dbReference type="SUPFAM" id="SSF56574">
    <property type="entry name" value="Serpins"/>
    <property type="match status" value="1"/>
</dbReference>
<organism evidence="9 10">
    <name type="scientific">Octodon degus</name>
    <name type="common">Degu</name>
    <name type="synonym">Sciurus degus</name>
    <dbReference type="NCBI Taxonomy" id="10160"/>
    <lineage>
        <taxon>Eukaryota</taxon>
        <taxon>Metazoa</taxon>
        <taxon>Chordata</taxon>
        <taxon>Craniata</taxon>
        <taxon>Vertebrata</taxon>
        <taxon>Euteleostomi</taxon>
        <taxon>Mammalia</taxon>
        <taxon>Eutheria</taxon>
        <taxon>Euarchontoglires</taxon>
        <taxon>Glires</taxon>
        <taxon>Rodentia</taxon>
        <taxon>Hystricomorpha</taxon>
        <taxon>Octodontidae</taxon>
        <taxon>Octodon</taxon>
    </lineage>
</organism>
<dbReference type="Gene3D" id="2.30.39.10">
    <property type="entry name" value="Alpha-1-antitrypsin, domain 1"/>
    <property type="match status" value="1"/>
</dbReference>
<dbReference type="AlphaFoldDB" id="A0A6P6ESY2"/>
<comment type="similarity">
    <text evidence="1 6">Belongs to the serpin family.</text>
</comment>
<dbReference type="GO" id="GO:0005615">
    <property type="term" value="C:extracellular space"/>
    <property type="evidence" value="ECO:0007669"/>
    <property type="project" value="InterPro"/>
</dbReference>
<evidence type="ECO:0000256" key="3">
    <source>
        <dbReference type="ARBA" id="ARBA00022729"/>
    </source>
</evidence>
<dbReference type="InterPro" id="IPR042185">
    <property type="entry name" value="Serpin_sf_2"/>
</dbReference>
<evidence type="ECO:0000256" key="6">
    <source>
        <dbReference type="RuleBase" id="RU000411"/>
    </source>
</evidence>
<protein>
    <submittedName>
        <fullName evidence="10">Alpha-1-antiproteinase 2-like</fullName>
    </submittedName>
</protein>
<dbReference type="RefSeq" id="XP_023575396.1">
    <property type="nucleotide sequence ID" value="XM_023719628.1"/>
</dbReference>
<feature type="signal peptide" evidence="7">
    <location>
        <begin position="1"/>
        <end position="24"/>
    </location>
</feature>
<dbReference type="GeneID" id="101560621"/>
<evidence type="ECO:0000256" key="5">
    <source>
        <dbReference type="ARBA" id="ARBA00023180"/>
    </source>
</evidence>
<name>A0A6P6ESY2_OCTDE</name>
<evidence type="ECO:0000256" key="4">
    <source>
        <dbReference type="ARBA" id="ARBA00022900"/>
    </source>
</evidence>
<accession>A0A6P6ESY2</accession>
<evidence type="ECO:0000259" key="8">
    <source>
        <dbReference type="SMART" id="SM00093"/>
    </source>
</evidence>
<dbReference type="InterPro" id="IPR023795">
    <property type="entry name" value="Serpin_CS"/>
</dbReference>
<dbReference type="InterPro" id="IPR023796">
    <property type="entry name" value="Serpin_dom"/>
</dbReference>
<keyword evidence="4" id="KW-0722">Serine protease inhibitor</keyword>
<dbReference type="Proteomes" id="UP000515203">
    <property type="component" value="Unplaced"/>
</dbReference>
<sequence>MSSSFSSALLLLAGLCSLVSGTQADDLENMDGALHDHEHHESVICHNIFYNVFDLAFAFYREPASRSETTNTLLSPISIVAAFAMLSLGAQGATLLQILESLNFNLRMVSEAHIHKCFQILLHIFQHPDHQLQLTMGSSLFVSDNLMLRDQFVQDIKELYHSKVIPINFWDTQFASKQINDYVERESHGEIVDLVQDLEKDADLILVDYISFHGKWTIHFPAEYTVEETFHVDEDTTISVPMINRLGIFLLTRDEKLSSWVLVQHSVGDVMAFFILPDPGKMQQLEEGLTQEHFNNLLGTIGERFARIHFPRLSMSAAYDLRSILSTLGITKIFAVHKAMLTFDDKRAGTEWASDLKYWAWPKALTIKFNRPFLLFIREENTNIPLFVGKVLNPTQQ</sequence>
<proteinExistence type="inferred from homology"/>
<dbReference type="OrthoDB" id="9518664at2759"/>
<dbReference type="PANTHER" id="PTHR11461:SF165">
    <property type="entry name" value="ALPHA-1-ANTITRYPSIN"/>
    <property type="match status" value="1"/>
</dbReference>
<keyword evidence="5" id="KW-0325">Glycoprotein</keyword>
<keyword evidence="9" id="KW-1185">Reference proteome</keyword>
<dbReference type="InterPro" id="IPR036186">
    <property type="entry name" value="Serpin_sf"/>
</dbReference>
<dbReference type="FunFam" id="3.30.497.10:FF:000001">
    <property type="entry name" value="Serine protease inhibitor"/>
    <property type="match status" value="1"/>
</dbReference>
<dbReference type="SMART" id="SM00093">
    <property type="entry name" value="SERPIN"/>
    <property type="match status" value="1"/>
</dbReference>
<dbReference type="PROSITE" id="PS00284">
    <property type="entry name" value="SERPIN"/>
    <property type="match status" value="1"/>
</dbReference>
<evidence type="ECO:0000256" key="2">
    <source>
        <dbReference type="ARBA" id="ARBA00022690"/>
    </source>
</evidence>
<keyword evidence="3 7" id="KW-0732">Signal</keyword>
<dbReference type="GO" id="GO:0004867">
    <property type="term" value="F:serine-type endopeptidase inhibitor activity"/>
    <property type="evidence" value="ECO:0007669"/>
    <property type="project" value="UniProtKB-KW"/>
</dbReference>
<dbReference type="Gene3D" id="3.30.497.10">
    <property type="entry name" value="Antithrombin, subunit I, domain 2"/>
    <property type="match status" value="1"/>
</dbReference>
<dbReference type="Pfam" id="PF00079">
    <property type="entry name" value="Serpin"/>
    <property type="match status" value="1"/>
</dbReference>
<evidence type="ECO:0000313" key="9">
    <source>
        <dbReference type="Proteomes" id="UP000515203"/>
    </source>
</evidence>
<dbReference type="InterPro" id="IPR042178">
    <property type="entry name" value="Serpin_sf_1"/>
</dbReference>
<dbReference type="FunFam" id="2.30.39.10:FF:000003">
    <property type="entry name" value="alpha-1-antitrypsin isoform X1"/>
    <property type="match status" value="1"/>
</dbReference>
<evidence type="ECO:0000313" key="10">
    <source>
        <dbReference type="RefSeq" id="XP_023575396.1"/>
    </source>
</evidence>
<keyword evidence="2" id="KW-0646">Protease inhibitor</keyword>
<dbReference type="InterPro" id="IPR000215">
    <property type="entry name" value="Serpin_fam"/>
</dbReference>
<gene>
    <name evidence="10" type="primary">LOC101560621</name>
</gene>
<evidence type="ECO:0000256" key="7">
    <source>
        <dbReference type="SAM" id="SignalP"/>
    </source>
</evidence>
<dbReference type="InParanoid" id="A0A6P6ESY2"/>
<dbReference type="PANTHER" id="PTHR11461">
    <property type="entry name" value="SERINE PROTEASE INHIBITOR, SERPIN"/>
    <property type="match status" value="1"/>
</dbReference>
<feature type="chain" id="PRO_5028124684" evidence="7">
    <location>
        <begin position="25"/>
        <end position="397"/>
    </location>
</feature>